<proteinExistence type="predicted"/>
<protein>
    <submittedName>
        <fullName evidence="1">Phage protein</fullName>
    </submittedName>
</protein>
<dbReference type="EMBL" id="UGBW01000003">
    <property type="protein sequence ID" value="STH83179.1"/>
    <property type="molecule type" value="Genomic_DNA"/>
</dbReference>
<dbReference type="InterPro" id="IPR009954">
    <property type="entry name" value="DUF1482"/>
</dbReference>
<dbReference type="Pfam" id="PF07358">
    <property type="entry name" value="DUF1482"/>
    <property type="match status" value="1"/>
</dbReference>
<evidence type="ECO:0000313" key="1">
    <source>
        <dbReference type="EMBL" id="STH83179.1"/>
    </source>
</evidence>
<dbReference type="Proteomes" id="UP000255093">
    <property type="component" value="Unassembled WGS sequence"/>
</dbReference>
<dbReference type="RefSeq" id="WP_115196545.1">
    <property type="nucleotide sequence ID" value="NZ_UGBW01000003.1"/>
</dbReference>
<name>A0A376PX53_ECOLX</name>
<sequence>MTSAFALMMTVFLITGESQNVITGIYASKESCLQARDEQKISGECLPVKKVSLYLNNETPAGYPSSHINTIPTD</sequence>
<accession>A0A376PX53</accession>
<gene>
    <name evidence="1" type="ORF">NCTC8621_03197</name>
</gene>
<dbReference type="AlphaFoldDB" id="A0A376PX53"/>
<reference evidence="1 2" key="1">
    <citation type="submission" date="2018-06" db="EMBL/GenBank/DDBJ databases">
        <authorList>
            <consortium name="Pathogen Informatics"/>
            <person name="Doyle S."/>
        </authorList>
    </citation>
    <scope>NUCLEOTIDE SEQUENCE [LARGE SCALE GENOMIC DNA]</scope>
    <source>
        <strain evidence="1 2">NCTC8621</strain>
    </source>
</reference>
<evidence type="ECO:0000313" key="2">
    <source>
        <dbReference type="Proteomes" id="UP000255093"/>
    </source>
</evidence>
<organism evidence="1 2">
    <name type="scientific">Escherichia coli</name>
    <dbReference type="NCBI Taxonomy" id="562"/>
    <lineage>
        <taxon>Bacteria</taxon>
        <taxon>Pseudomonadati</taxon>
        <taxon>Pseudomonadota</taxon>
        <taxon>Gammaproteobacteria</taxon>
        <taxon>Enterobacterales</taxon>
        <taxon>Enterobacteriaceae</taxon>
        <taxon>Escherichia</taxon>
    </lineage>
</organism>